<evidence type="ECO:0000256" key="2">
    <source>
        <dbReference type="ARBA" id="ARBA00022475"/>
    </source>
</evidence>
<dbReference type="FunFam" id="2.60.40.60:FF:000007">
    <property type="entry name" value="Protocadherin alpha 2"/>
    <property type="match status" value="1"/>
</dbReference>
<evidence type="ECO:0000256" key="11">
    <source>
        <dbReference type="PROSITE-ProRule" id="PRU00043"/>
    </source>
</evidence>
<comment type="caution">
    <text evidence="15">The sequence shown here is derived from an EMBL/GenBank/DDBJ whole genome shotgun (WGS) entry which is preliminary data.</text>
</comment>
<sequence length="811" mass="91341">MLLHVCALLFLVNSCLTVDLTYRIQEEKSPGTYIGDIAADTHLMDSVPLQDRRLIRFSLLEPDVADVPQLFRVSKKTGKLYTTQTLDAESLCAYNSECYRIIHLAVRRVNSFIRILKIRVIVMDINDHQPEFPNQNIDIQFSEGDWKGKKKLIPNALDKDISVPNSQITYQLQKDMNQPFTLSVSESVDETFDLRIALEERLDREVKDSYLIQVVATDGGSPPKQSVLDVRILVTDVNDNPPVFSKNVYNISVKNENYGVTPITILSASDLDAGKNRLITYHFSSKTSRTATNHFQLNKLTGEIFLQKTFASGQKLSHKLYVKATDGGSPPLSSVAIVLVNVISQQNNAPTIDVNFVSSSTENKATISEDIEVGSFMAYVKVTDHDAGNNGEVTCGLYHDKFQLEILGPKEYKVTVKSPVDREIEDQHDFTISCQDKGSPTQHTESKFSIEVIDVNDVRPQFLKETFKFWIYENQKSNFPVGYINASDPDQGPGGKLTFSLPTEKNQFLPFQITDSGLISTVISLDYEFHNIYKFPVFVEDNGIPSLNNTVRVVIQVKDKNDNPPYFIFPGINPFQMDVDYHPYHPNNITVLKASDSDSRENAFLKYNIVLGNDKQLFSINQYTGLLYFKHAITQQDAGSYILQITVKDSGIPVLSATTTLSLRLTVNNKTSEIFNTVHLKPDYQVHMYLLITVVLVAVTVSVPLTAAISICIIRCYNHRDAPLRENSSLSCKFVNEQENLVCRSQLAISWPDVPMALKTDLNVAWNSLPNRPKQTFHPADELANSPVLTTLGMKIHTAREVTYEVIFIYF</sequence>
<dbReference type="InterPro" id="IPR002126">
    <property type="entry name" value="Cadherin-like_dom"/>
</dbReference>
<dbReference type="PRINTS" id="PR00205">
    <property type="entry name" value="CADHERIN"/>
</dbReference>
<evidence type="ECO:0000256" key="6">
    <source>
        <dbReference type="ARBA" id="ARBA00022837"/>
    </source>
</evidence>
<keyword evidence="4 13" id="KW-0732">Signal</keyword>
<dbReference type="GO" id="GO:0005509">
    <property type="term" value="F:calcium ion binding"/>
    <property type="evidence" value="ECO:0007669"/>
    <property type="project" value="UniProtKB-UniRule"/>
</dbReference>
<keyword evidence="3 12" id="KW-0812">Transmembrane</keyword>
<feature type="domain" description="Cadherin" evidence="14">
    <location>
        <begin position="16"/>
        <end position="132"/>
    </location>
</feature>
<evidence type="ECO:0000256" key="8">
    <source>
        <dbReference type="ARBA" id="ARBA00022989"/>
    </source>
</evidence>
<keyword evidence="2" id="KW-1003">Cell membrane</keyword>
<feature type="transmembrane region" description="Helical" evidence="12">
    <location>
        <begin position="688"/>
        <end position="714"/>
    </location>
</feature>
<dbReference type="Pfam" id="PF00028">
    <property type="entry name" value="Cadherin"/>
    <property type="match status" value="5"/>
</dbReference>
<evidence type="ECO:0000256" key="5">
    <source>
        <dbReference type="ARBA" id="ARBA00022737"/>
    </source>
</evidence>
<dbReference type="SMART" id="SM00112">
    <property type="entry name" value="CA"/>
    <property type="match status" value="6"/>
</dbReference>
<gene>
    <name evidence="15" type="ORF">SPHA_55546</name>
</gene>
<protein>
    <submittedName>
        <fullName evidence="15">PCDHD2</fullName>
    </submittedName>
</protein>
<evidence type="ECO:0000256" key="3">
    <source>
        <dbReference type="ARBA" id="ARBA00022692"/>
    </source>
</evidence>
<reference evidence="15" key="1">
    <citation type="submission" date="2021-01" db="EMBL/GenBank/DDBJ databases">
        <authorList>
            <person name="Li R."/>
            <person name="Bekaert M."/>
        </authorList>
    </citation>
    <scope>NUCLEOTIDE SEQUENCE</scope>
    <source>
        <strain evidence="15">Farmed</strain>
    </source>
</reference>
<evidence type="ECO:0000256" key="7">
    <source>
        <dbReference type="ARBA" id="ARBA00022889"/>
    </source>
</evidence>
<dbReference type="InterPro" id="IPR020894">
    <property type="entry name" value="Cadherin_CS"/>
</dbReference>
<proteinExistence type="predicted"/>
<feature type="domain" description="Cadherin" evidence="14">
    <location>
        <begin position="359"/>
        <end position="462"/>
    </location>
</feature>
<keyword evidence="5" id="KW-0677">Repeat</keyword>
<keyword evidence="7" id="KW-0130">Cell adhesion</keyword>
<feature type="domain" description="Cadherin" evidence="14">
    <location>
        <begin position="245"/>
        <end position="352"/>
    </location>
</feature>
<evidence type="ECO:0000256" key="13">
    <source>
        <dbReference type="SAM" id="SignalP"/>
    </source>
</evidence>
<dbReference type="GO" id="GO:0007156">
    <property type="term" value="P:homophilic cell adhesion via plasma membrane adhesion molecules"/>
    <property type="evidence" value="ECO:0007669"/>
    <property type="project" value="InterPro"/>
</dbReference>
<keyword evidence="9 12" id="KW-0472">Membrane</keyword>
<evidence type="ECO:0000256" key="10">
    <source>
        <dbReference type="ARBA" id="ARBA00023180"/>
    </source>
</evidence>
<name>A0A812DJZ0_ACAPH</name>
<evidence type="ECO:0000256" key="9">
    <source>
        <dbReference type="ARBA" id="ARBA00023136"/>
    </source>
</evidence>
<dbReference type="CDD" id="cd11304">
    <property type="entry name" value="Cadherin_repeat"/>
    <property type="match status" value="6"/>
</dbReference>
<dbReference type="InterPro" id="IPR015919">
    <property type="entry name" value="Cadherin-like_sf"/>
</dbReference>
<dbReference type="GO" id="GO:0005886">
    <property type="term" value="C:plasma membrane"/>
    <property type="evidence" value="ECO:0007669"/>
    <property type="project" value="UniProtKB-SubCell"/>
</dbReference>
<dbReference type="InterPro" id="IPR013164">
    <property type="entry name" value="Cadherin_N"/>
</dbReference>
<dbReference type="Pfam" id="PF08266">
    <property type="entry name" value="Cadherin_2"/>
    <property type="match status" value="1"/>
</dbReference>
<dbReference type="OrthoDB" id="6252479at2759"/>
<keyword evidence="10" id="KW-0325">Glycoprotein</keyword>
<dbReference type="InterPro" id="IPR050174">
    <property type="entry name" value="Protocadherin/Cadherin-CA"/>
</dbReference>
<keyword evidence="6 11" id="KW-0106">Calcium</keyword>
<organism evidence="15 16">
    <name type="scientific">Acanthosepion pharaonis</name>
    <name type="common">Pharaoh cuttlefish</name>
    <name type="synonym">Sepia pharaonis</name>
    <dbReference type="NCBI Taxonomy" id="158019"/>
    <lineage>
        <taxon>Eukaryota</taxon>
        <taxon>Metazoa</taxon>
        <taxon>Spiralia</taxon>
        <taxon>Lophotrochozoa</taxon>
        <taxon>Mollusca</taxon>
        <taxon>Cephalopoda</taxon>
        <taxon>Coleoidea</taxon>
        <taxon>Decapodiformes</taxon>
        <taxon>Sepiida</taxon>
        <taxon>Sepiina</taxon>
        <taxon>Sepiidae</taxon>
        <taxon>Acanthosepion</taxon>
    </lineage>
</organism>
<dbReference type="PROSITE" id="PS00232">
    <property type="entry name" value="CADHERIN_1"/>
    <property type="match status" value="2"/>
</dbReference>
<keyword evidence="8 12" id="KW-1133">Transmembrane helix</keyword>
<dbReference type="Proteomes" id="UP000597762">
    <property type="component" value="Unassembled WGS sequence"/>
</dbReference>
<dbReference type="Gene3D" id="2.60.40.60">
    <property type="entry name" value="Cadherins"/>
    <property type="match status" value="6"/>
</dbReference>
<feature type="chain" id="PRO_5032370621" evidence="13">
    <location>
        <begin position="18"/>
        <end position="811"/>
    </location>
</feature>
<feature type="domain" description="Cadherin" evidence="14">
    <location>
        <begin position="589"/>
        <end position="675"/>
    </location>
</feature>
<dbReference type="FunFam" id="2.60.40.60:FF:000092">
    <property type="entry name" value="Protocadherin 8"/>
    <property type="match status" value="1"/>
</dbReference>
<dbReference type="FunFam" id="2.60.40.60:FF:000002">
    <property type="entry name" value="Protocadherin alpha 2"/>
    <property type="match status" value="1"/>
</dbReference>
<evidence type="ECO:0000313" key="16">
    <source>
        <dbReference type="Proteomes" id="UP000597762"/>
    </source>
</evidence>
<accession>A0A812DJZ0</accession>
<dbReference type="FunFam" id="2.60.40.60:FF:000004">
    <property type="entry name" value="Protocadherin 1 gamma 2"/>
    <property type="match status" value="1"/>
</dbReference>
<evidence type="ECO:0000256" key="1">
    <source>
        <dbReference type="ARBA" id="ARBA00004251"/>
    </source>
</evidence>
<evidence type="ECO:0000259" key="14">
    <source>
        <dbReference type="PROSITE" id="PS50268"/>
    </source>
</evidence>
<evidence type="ECO:0000256" key="4">
    <source>
        <dbReference type="ARBA" id="ARBA00022729"/>
    </source>
</evidence>
<dbReference type="PANTHER" id="PTHR24028">
    <property type="entry name" value="CADHERIN-87A"/>
    <property type="match status" value="1"/>
</dbReference>
<evidence type="ECO:0000256" key="12">
    <source>
        <dbReference type="SAM" id="Phobius"/>
    </source>
</evidence>
<dbReference type="SUPFAM" id="SSF49313">
    <property type="entry name" value="Cadherin-like"/>
    <property type="match status" value="6"/>
</dbReference>
<keyword evidence="16" id="KW-1185">Reference proteome</keyword>
<evidence type="ECO:0000313" key="15">
    <source>
        <dbReference type="EMBL" id="CAE1303432.1"/>
    </source>
</evidence>
<dbReference type="AlphaFoldDB" id="A0A812DJZ0"/>
<dbReference type="EMBL" id="CAHIKZ030003713">
    <property type="protein sequence ID" value="CAE1303432.1"/>
    <property type="molecule type" value="Genomic_DNA"/>
</dbReference>
<dbReference type="PANTHER" id="PTHR24028:SF146">
    <property type="entry name" value="CADHERIN 96CB, ISOFORM D-RELATED"/>
    <property type="match status" value="1"/>
</dbReference>
<feature type="domain" description="Cadherin" evidence="14">
    <location>
        <begin position="463"/>
        <end position="567"/>
    </location>
</feature>
<feature type="signal peptide" evidence="13">
    <location>
        <begin position="1"/>
        <end position="17"/>
    </location>
</feature>
<dbReference type="PROSITE" id="PS50268">
    <property type="entry name" value="CADHERIN_2"/>
    <property type="match status" value="6"/>
</dbReference>
<feature type="domain" description="Cadherin" evidence="14">
    <location>
        <begin position="156"/>
        <end position="244"/>
    </location>
</feature>
<comment type="subcellular location">
    <subcellularLocation>
        <location evidence="1">Cell membrane</location>
        <topology evidence="1">Single-pass type I membrane protein</topology>
    </subcellularLocation>
</comment>